<dbReference type="Proteomes" id="UP000502433">
    <property type="component" value="Chromosome"/>
</dbReference>
<accession>A0A6H2BZZ4</accession>
<proteinExistence type="predicted"/>
<feature type="domain" description="DUF2726" evidence="1">
    <location>
        <begin position="8"/>
        <end position="113"/>
    </location>
</feature>
<reference evidence="2 3" key="2">
    <citation type="submission" date="2020-04" db="EMBL/GenBank/DDBJ databases">
        <authorList>
            <person name="Fomenkov A."/>
            <person name="Anton B.P."/>
            <person name="Roberts R.J."/>
        </authorList>
    </citation>
    <scope>NUCLEOTIDE SEQUENCE [LARGE SCALE GENOMIC DNA]</scope>
    <source>
        <strain evidence="2 3">CCAP 1403/13f</strain>
    </source>
</reference>
<organism evidence="2 3">
    <name type="scientific">Dolichospermum flos-aquae CCAP 1403/13F</name>
    <dbReference type="NCBI Taxonomy" id="315271"/>
    <lineage>
        <taxon>Bacteria</taxon>
        <taxon>Bacillati</taxon>
        <taxon>Cyanobacteriota</taxon>
        <taxon>Cyanophyceae</taxon>
        <taxon>Nostocales</taxon>
        <taxon>Aphanizomenonaceae</taxon>
        <taxon>Dolichospermum</taxon>
    </lineage>
</organism>
<dbReference type="AlphaFoldDB" id="A0A6H2BZZ4"/>
<dbReference type="EMBL" id="CP051206">
    <property type="protein sequence ID" value="QJB44620.1"/>
    <property type="molecule type" value="Genomic_DNA"/>
</dbReference>
<dbReference type="Pfam" id="PF10881">
    <property type="entry name" value="DUF2726"/>
    <property type="match status" value="1"/>
</dbReference>
<evidence type="ECO:0000313" key="2">
    <source>
        <dbReference type="EMBL" id="QJB44620.1"/>
    </source>
</evidence>
<name>A0A6H2BZZ4_DOLFA</name>
<reference evidence="2 3" key="1">
    <citation type="submission" date="2020-04" db="EMBL/GenBank/DDBJ databases">
        <title>Genome-Wide Identification of 5-Methylcytosine Sites in Bacterial Genomes By High-Throughput Sequencing of MspJI Restriction Fragments.</title>
        <authorList>
            <person name="Wu V."/>
        </authorList>
    </citation>
    <scope>NUCLEOTIDE SEQUENCE [LARGE SCALE GENOMIC DNA]</scope>
    <source>
        <strain evidence="2 3">CCAP 1403/13f</strain>
    </source>
</reference>
<dbReference type="InterPro" id="IPR024402">
    <property type="entry name" value="DUF2726"/>
</dbReference>
<protein>
    <submittedName>
        <fullName evidence="2">DUF2726 domain-containing protein</fullName>
    </submittedName>
</protein>
<dbReference type="Gene3D" id="3.40.960.10">
    <property type="entry name" value="VSR Endonuclease"/>
    <property type="match status" value="1"/>
</dbReference>
<evidence type="ECO:0000259" key="1">
    <source>
        <dbReference type="Pfam" id="PF10881"/>
    </source>
</evidence>
<evidence type="ECO:0000313" key="3">
    <source>
        <dbReference type="Proteomes" id="UP000502433"/>
    </source>
</evidence>
<sequence length="285" mass="32928">MKHKKNLLVNKSEATTNEELKKAASKYGALVYPKVRIADIVEINQKILTDKDEYSYALKAHFDFVITTGSELSPEFAIEVDGSSHNDPQAQKRDRKKNSICQKYEISLFRIKSNFLKPIGDFPKNDSQSIFAGKFDSLAGWLVETWFLQKAFYEAQDNGLIPEDEPFLWFSFIGHDPFAQSALYLHKKYKDKLCRTIKPKIIKGHDDNEITWATLAILQLHNGLYIYGESECTSINFYSSSAYDLCEELAILEIVQRFEEIESITGLFTQEQMAKKEEEFRKKYI</sequence>
<gene>
    <name evidence="2" type="ORF">HGD76_10970</name>
</gene>
<dbReference type="RefSeq" id="WP_168695798.1">
    <property type="nucleotide sequence ID" value="NZ_CP051206.1"/>
</dbReference>
<dbReference type="KEGG" id="dfs:HGD76_10970"/>